<accession>A0A239WIU5</accession>
<name>A0A239WIU5_9ACTN</name>
<gene>
    <name evidence="1" type="ORF">SAMEA4412665_01069</name>
</gene>
<evidence type="ECO:0000313" key="2">
    <source>
        <dbReference type="Proteomes" id="UP000215332"/>
    </source>
</evidence>
<dbReference type="KEGG" id="cgrn:4412665_01069"/>
<dbReference type="EMBL" id="LT906441">
    <property type="protein sequence ID" value="SNV34139.1"/>
    <property type="molecule type" value="Genomic_DNA"/>
</dbReference>
<proteinExistence type="predicted"/>
<reference evidence="1 2" key="1">
    <citation type="submission" date="2017-06" db="EMBL/GenBank/DDBJ databases">
        <authorList>
            <consortium name="Pathogen Informatics"/>
        </authorList>
    </citation>
    <scope>NUCLEOTIDE SEQUENCE [LARGE SCALE GENOMIC DNA]</scope>
    <source>
        <strain evidence="1 2">NCTC11865</strain>
    </source>
</reference>
<protein>
    <submittedName>
        <fullName evidence="1">Uncharacterized protein</fullName>
    </submittedName>
</protein>
<evidence type="ECO:0000313" key="1">
    <source>
        <dbReference type="EMBL" id="SNV34139.1"/>
    </source>
</evidence>
<organism evidence="1 2">
    <name type="scientific">Cutibacterium granulosum</name>
    <dbReference type="NCBI Taxonomy" id="33011"/>
    <lineage>
        <taxon>Bacteria</taxon>
        <taxon>Bacillati</taxon>
        <taxon>Actinomycetota</taxon>
        <taxon>Actinomycetes</taxon>
        <taxon>Propionibacteriales</taxon>
        <taxon>Propionibacteriaceae</taxon>
        <taxon>Cutibacterium</taxon>
    </lineage>
</organism>
<dbReference type="AlphaFoldDB" id="A0A239WIU5"/>
<sequence>MLSSTRFQREVGRILPTRNVTKGLYRRGCVGRRQGVRGFHNSIVA</sequence>
<dbReference type="Proteomes" id="UP000215332">
    <property type="component" value="Chromosome 1"/>
</dbReference>